<reference evidence="1" key="1">
    <citation type="submission" date="2023-03" db="EMBL/GenBank/DDBJ databases">
        <title>Near-Complete genome sequence of Lipomyces tetrasporous NRRL Y-64009, an oleaginous yeast capable of growing on lignocellulosic hydrolysates.</title>
        <authorList>
            <consortium name="Lawrence Berkeley National Laboratory"/>
            <person name="Jagtap S.S."/>
            <person name="Liu J.-J."/>
            <person name="Walukiewicz H.E."/>
            <person name="Pangilinan J."/>
            <person name="Lipzen A."/>
            <person name="Ahrendt S."/>
            <person name="Koriabine M."/>
            <person name="Cobaugh K."/>
            <person name="Salamov A."/>
            <person name="Yoshinaga Y."/>
            <person name="Ng V."/>
            <person name="Daum C."/>
            <person name="Grigoriev I.V."/>
            <person name="Slininger P.J."/>
            <person name="Dien B.S."/>
            <person name="Jin Y.-S."/>
            <person name="Rao C.V."/>
        </authorList>
    </citation>
    <scope>NUCLEOTIDE SEQUENCE</scope>
    <source>
        <strain evidence="1">NRRL Y-64009</strain>
    </source>
</reference>
<evidence type="ECO:0000313" key="1">
    <source>
        <dbReference type="EMBL" id="KAJ8103142.1"/>
    </source>
</evidence>
<sequence>MPLDPELETVDLTKYGLFDDVQVVDVSQSVVDATLRSDSENKTATAPQLLNVGEAKKKFKFSEKHPERDEVLLLELTGMDNKPYLSSHGDKLAGWTKLAKRCMITFQSRCTDSPDGAVLTGRHAKERFETLMKQQAEHNTWLQQASGVEVETTALKSIKEDVICPPRLTWIARARRMRIRRSQESRPTISARRSVTWQCVGSRRSSTIVLLLLRHRPTGNRRHLQQSRLLP</sequence>
<dbReference type="AlphaFoldDB" id="A0AAD7R093"/>
<gene>
    <name evidence="1" type="ORF">POJ06DRAFT_64211</name>
</gene>
<organism evidence="1 2">
    <name type="scientific">Lipomyces tetrasporus</name>
    <dbReference type="NCBI Taxonomy" id="54092"/>
    <lineage>
        <taxon>Eukaryota</taxon>
        <taxon>Fungi</taxon>
        <taxon>Dikarya</taxon>
        <taxon>Ascomycota</taxon>
        <taxon>Saccharomycotina</taxon>
        <taxon>Lipomycetes</taxon>
        <taxon>Lipomycetales</taxon>
        <taxon>Lipomycetaceae</taxon>
        <taxon>Lipomyces</taxon>
    </lineage>
</organism>
<keyword evidence="2" id="KW-1185">Reference proteome</keyword>
<dbReference type="GeneID" id="80886478"/>
<evidence type="ECO:0000313" key="2">
    <source>
        <dbReference type="Proteomes" id="UP001217417"/>
    </source>
</evidence>
<comment type="caution">
    <text evidence="1">The sequence shown here is derived from an EMBL/GenBank/DDBJ whole genome shotgun (WGS) entry which is preliminary data.</text>
</comment>
<accession>A0AAD7R093</accession>
<protein>
    <submittedName>
        <fullName evidence="1">Uncharacterized protein</fullName>
    </submittedName>
</protein>
<dbReference type="RefSeq" id="XP_056046592.1">
    <property type="nucleotide sequence ID" value="XM_056191312.1"/>
</dbReference>
<name>A0AAD7R093_9ASCO</name>
<dbReference type="Proteomes" id="UP001217417">
    <property type="component" value="Unassembled WGS sequence"/>
</dbReference>
<dbReference type="EMBL" id="JARPMG010000002">
    <property type="protein sequence ID" value="KAJ8103142.1"/>
    <property type="molecule type" value="Genomic_DNA"/>
</dbReference>
<proteinExistence type="predicted"/>